<protein>
    <submittedName>
        <fullName evidence="2">Unnamed protein product</fullName>
    </submittedName>
</protein>
<gene>
    <name evidence="2" type="ORF">Pfra01_001296500</name>
</gene>
<reference evidence="2" key="1">
    <citation type="submission" date="2023-04" db="EMBL/GenBank/DDBJ databases">
        <title>Phytophthora fragariaefolia NBRC 109709.</title>
        <authorList>
            <person name="Ichikawa N."/>
            <person name="Sato H."/>
            <person name="Tonouchi N."/>
        </authorList>
    </citation>
    <scope>NUCLEOTIDE SEQUENCE</scope>
    <source>
        <strain evidence="2">NBRC 109709</strain>
    </source>
</reference>
<comment type="caution">
    <text evidence="2">The sequence shown here is derived from an EMBL/GenBank/DDBJ whole genome shotgun (WGS) entry which is preliminary data.</text>
</comment>
<proteinExistence type="predicted"/>
<feature type="transmembrane region" description="Helical" evidence="1">
    <location>
        <begin position="81"/>
        <end position="102"/>
    </location>
</feature>
<evidence type="ECO:0000313" key="3">
    <source>
        <dbReference type="Proteomes" id="UP001165121"/>
    </source>
</evidence>
<sequence>MLVIAAQGMLAIAYPTFGAIFNQLSGHEQTAFVFVLPIIKFCIKQFIAKASAHLQEYVGPTVVFSVDVCNVLYMAISVQTAVSPITTTLVIVLDAFFVLLAFRSIYKQTRVAESRLTASLTSLPKSNYVQNLIALIRQTVQLARAADALPAPIRIRAPFPLPLAAESTAYMRILIRANEMINEEVEITQDSILNSPRITSDKSADSNDIHNLADEKQMSSLTVLQNILNDRRVSPASHVAGNMERQPPPIITRLSKVFIPRHIGNPDSFNPPSPVNILYRYHAASGNVQDALQVLFHSEYVVMTEFIECVTPVLYAIYLAFLYHLPNAAYYPHTRSLTPEKFTSTEVNLMLYAVIELTLFVAINFLLKQKFGFFPLYQLAFVFETHVRTLQSHIFVWVLCILQITLLHNGKILLLLQYLESSKVEMWLQVLILKHRSSDNFL</sequence>
<evidence type="ECO:0000313" key="2">
    <source>
        <dbReference type="EMBL" id="GMF41236.1"/>
    </source>
</evidence>
<dbReference type="AlphaFoldDB" id="A0A9W7CSF5"/>
<organism evidence="2 3">
    <name type="scientific">Phytophthora fragariaefolia</name>
    <dbReference type="NCBI Taxonomy" id="1490495"/>
    <lineage>
        <taxon>Eukaryota</taxon>
        <taxon>Sar</taxon>
        <taxon>Stramenopiles</taxon>
        <taxon>Oomycota</taxon>
        <taxon>Peronosporomycetes</taxon>
        <taxon>Peronosporales</taxon>
        <taxon>Peronosporaceae</taxon>
        <taxon>Phytophthora</taxon>
    </lineage>
</organism>
<dbReference type="Proteomes" id="UP001165121">
    <property type="component" value="Unassembled WGS sequence"/>
</dbReference>
<feature type="transmembrane region" description="Helical" evidence="1">
    <location>
        <begin position="349"/>
        <end position="367"/>
    </location>
</feature>
<evidence type="ECO:0000256" key="1">
    <source>
        <dbReference type="SAM" id="Phobius"/>
    </source>
</evidence>
<keyword evidence="1" id="KW-0472">Membrane</keyword>
<accession>A0A9W7CSF5</accession>
<dbReference type="EMBL" id="BSXT01001324">
    <property type="protein sequence ID" value="GMF41236.1"/>
    <property type="molecule type" value="Genomic_DNA"/>
</dbReference>
<keyword evidence="1" id="KW-1133">Transmembrane helix</keyword>
<name>A0A9W7CSF5_9STRA</name>
<keyword evidence="3" id="KW-1185">Reference proteome</keyword>
<feature type="transmembrane region" description="Helical" evidence="1">
    <location>
        <begin position="394"/>
        <end position="416"/>
    </location>
</feature>
<keyword evidence="1" id="KW-0812">Transmembrane</keyword>
<dbReference type="OrthoDB" id="123675at2759"/>